<dbReference type="InterPro" id="IPR036061">
    <property type="entry name" value="CheW-like_dom_sf"/>
</dbReference>
<proteinExistence type="predicted"/>
<dbReference type="InterPro" id="IPR002545">
    <property type="entry name" value="CheW-lke_dom"/>
</dbReference>
<comment type="caution">
    <text evidence="2">The sequence shown here is derived from an EMBL/GenBank/DDBJ whole genome shotgun (WGS) entry which is preliminary data.</text>
</comment>
<dbReference type="GO" id="GO:0005829">
    <property type="term" value="C:cytosol"/>
    <property type="evidence" value="ECO:0007669"/>
    <property type="project" value="TreeGrafter"/>
</dbReference>
<dbReference type="PANTHER" id="PTHR22617:SF23">
    <property type="entry name" value="CHEMOTAXIS PROTEIN CHEW"/>
    <property type="match status" value="1"/>
</dbReference>
<dbReference type="InterPro" id="IPR039315">
    <property type="entry name" value="CheW"/>
</dbReference>
<keyword evidence="3" id="KW-1185">Reference proteome</keyword>
<reference evidence="2 3" key="1">
    <citation type="submission" date="2018-05" db="EMBL/GenBank/DDBJ databases">
        <title>Genomic Encyclopedia of Type Strains, Phase IV (KMG-IV): sequencing the most valuable type-strain genomes for metagenomic binning, comparative biology and taxonomic classification.</title>
        <authorList>
            <person name="Goeker M."/>
        </authorList>
    </citation>
    <scope>NUCLEOTIDE SEQUENCE [LARGE SCALE GENOMIC DNA]</scope>
    <source>
        <strain evidence="2 3">DSM 25350</strain>
    </source>
</reference>
<evidence type="ECO:0000313" key="3">
    <source>
        <dbReference type="Proteomes" id="UP000245790"/>
    </source>
</evidence>
<feature type="domain" description="CheW-like" evidence="1">
    <location>
        <begin position="20"/>
        <end position="156"/>
    </location>
</feature>
<dbReference type="Proteomes" id="UP000245790">
    <property type="component" value="Unassembled WGS sequence"/>
</dbReference>
<dbReference type="GO" id="GO:0007165">
    <property type="term" value="P:signal transduction"/>
    <property type="evidence" value="ECO:0007669"/>
    <property type="project" value="InterPro"/>
</dbReference>
<dbReference type="EMBL" id="QGGU01000005">
    <property type="protein sequence ID" value="PWK51790.1"/>
    <property type="molecule type" value="Genomic_DNA"/>
</dbReference>
<dbReference type="PANTHER" id="PTHR22617">
    <property type="entry name" value="CHEMOTAXIS SENSOR HISTIDINE KINASE-RELATED"/>
    <property type="match status" value="1"/>
</dbReference>
<dbReference type="Gene3D" id="2.40.50.180">
    <property type="entry name" value="CheA-289, Domain 4"/>
    <property type="match status" value="1"/>
</dbReference>
<dbReference type="RefSeq" id="WP_170115181.1">
    <property type="nucleotide sequence ID" value="NZ_QGGU01000005.1"/>
</dbReference>
<protein>
    <submittedName>
        <fullName evidence="2">Purine-binding chemotaxis protein CheW</fullName>
    </submittedName>
</protein>
<name>A0A316FW07_9GAMM</name>
<dbReference type="GO" id="GO:0006935">
    <property type="term" value="P:chemotaxis"/>
    <property type="evidence" value="ECO:0007669"/>
    <property type="project" value="InterPro"/>
</dbReference>
<accession>A0A316FW07</accession>
<dbReference type="PROSITE" id="PS50851">
    <property type="entry name" value="CHEW"/>
    <property type="match status" value="1"/>
</dbReference>
<evidence type="ECO:0000313" key="2">
    <source>
        <dbReference type="EMBL" id="PWK51790.1"/>
    </source>
</evidence>
<dbReference type="AlphaFoldDB" id="A0A316FW07"/>
<dbReference type="SUPFAM" id="SSF50341">
    <property type="entry name" value="CheW-like"/>
    <property type="match status" value="1"/>
</dbReference>
<gene>
    <name evidence="2" type="ORF">C8D97_105105</name>
</gene>
<dbReference type="Pfam" id="PF01584">
    <property type="entry name" value="CheW"/>
    <property type="match status" value="1"/>
</dbReference>
<evidence type="ECO:0000259" key="1">
    <source>
        <dbReference type="PROSITE" id="PS50851"/>
    </source>
</evidence>
<dbReference type="Gene3D" id="2.30.30.40">
    <property type="entry name" value="SH3 Domains"/>
    <property type="match status" value="1"/>
</dbReference>
<organism evidence="2 3">
    <name type="scientific">Pleionea mediterranea</name>
    <dbReference type="NCBI Taxonomy" id="523701"/>
    <lineage>
        <taxon>Bacteria</taxon>
        <taxon>Pseudomonadati</taxon>
        <taxon>Pseudomonadota</taxon>
        <taxon>Gammaproteobacteria</taxon>
        <taxon>Oceanospirillales</taxon>
        <taxon>Pleioneaceae</taxon>
        <taxon>Pleionea</taxon>
    </lineage>
</organism>
<dbReference type="SMART" id="SM00260">
    <property type="entry name" value="CheW"/>
    <property type="match status" value="1"/>
</dbReference>
<sequence>MSIAKSDDNRESELISQPQSWQWISFRIADTRYCHPIRDIEEIFHYTEPTPVPGAAPGILGILNIRGSIATIYSGRALFNLSPAEASEHWRIITLSLDDNLIGVNVDSVEEIIHFDPEQVEHNHEVSNKESLVKGTIYVKEKLYSVLDFNRLIEDL</sequence>